<evidence type="ECO:0000256" key="1">
    <source>
        <dbReference type="SAM" id="MobiDB-lite"/>
    </source>
</evidence>
<evidence type="ECO:0000313" key="2">
    <source>
        <dbReference type="EMBL" id="OBJ46856.1"/>
    </source>
</evidence>
<reference evidence="2 3" key="1">
    <citation type="submission" date="2016-06" db="EMBL/GenBank/DDBJ databases">
        <authorList>
            <person name="Kjaerup R.B."/>
            <person name="Dalgaard T.S."/>
            <person name="Juul-Madsen H.R."/>
        </authorList>
    </citation>
    <scope>NUCLEOTIDE SEQUENCE [LARGE SCALE GENOMIC DNA]</scope>
    <source>
        <strain evidence="2 3">1127319.6</strain>
    </source>
</reference>
<dbReference type="OrthoDB" id="4752668at2"/>
<evidence type="ECO:0000313" key="3">
    <source>
        <dbReference type="Proteomes" id="UP000093898"/>
    </source>
</evidence>
<protein>
    <submittedName>
        <fullName evidence="2">Uncharacterized protein</fullName>
    </submittedName>
</protein>
<name>A0A1A3HH00_MYCMU</name>
<feature type="region of interest" description="Disordered" evidence="1">
    <location>
        <begin position="1"/>
        <end position="21"/>
    </location>
</feature>
<comment type="caution">
    <text evidence="2">The sequence shown here is derived from an EMBL/GenBank/DDBJ whole genome shotgun (WGS) entry which is preliminary data.</text>
</comment>
<dbReference type="EMBL" id="LZLC01000005">
    <property type="protein sequence ID" value="OBJ46856.1"/>
    <property type="molecule type" value="Genomic_DNA"/>
</dbReference>
<gene>
    <name evidence="2" type="ORF">A5630_10915</name>
</gene>
<proteinExistence type="predicted"/>
<accession>A0A1A3HH00</accession>
<dbReference type="AlphaFoldDB" id="A0A1A3HH00"/>
<organism evidence="2 3">
    <name type="scientific">Mycolicibacterium mucogenicum</name>
    <name type="common">Mycobacterium mucogenicum</name>
    <dbReference type="NCBI Taxonomy" id="56689"/>
    <lineage>
        <taxon>Bacteria</taxon>
        <taxon>Bacillati</taxon>
        <taxon>Actinomycetota</taxon>
        <taxon>Actinomycetes</taxon>
        <taxon>Mycobacteriales</taxon>
        <taxon>Mycobacteriaceae</taxon>
        <taxon>Mycolicibacterium</taxon>
    </lineage>
</organism>
<dbReference type="Proteomes" id="UP000093898">
    <property type="component" value="Unassembled WGS sequence"/>
</dbReference>
<sequence>MRGRAKLRAEMTSAGTPAESTGCDCGRCNPPALTDIEAQAALRHVSNADAMAFAQGLTSLVSFYGCDDCGAWVPTFTEAS</sequence>